<dbReference type="PRINTS" id="PR01211">
    <property type="entry name" value="SYNUCLEIN"/>
</dbReference>
<evidence type="ECO:0000256" key="1">
    <source>
        <dbReference type="ARBA" id="ARBA00002358"/>
    </source>
</evidence>
<feature type="compositionally biased region" description="Polar residues" evidence="3">
    <location>
        <begin position="355"/>
        <end position="372"/>
    </location>
</feature>
<dbReference type="GO" id="GO:0005886">
    <property type="term" value="C:plasma membrane"/>
    <property type="evidence" value="ECO:0007669"/>
    <property type="project" value="TreeGrafter"/>
</dbReference>
<keyword evidence="7" id="KW-1267">Proteomics identification</keyword>
<dbReference type="Pfam" id="PF15235">
    <property type="entry name" value="GRIN_C"/>
    <property type="match status" value="1"/>
</dbReference>
<feature type="compositionally biased region" description="Basic and acidic residues" evidence="3">
    <location>
        <begin position="639"/>
        <end position="648"/>
    </location>
</feature>
<dbReference type="GO" id="GO:0031175">
    <property type="term" value="P:neuron projection development"/>
    <property type="evidence" value="ECO:0007669"/>
    <property type="project" value="TreeGrafter"/>
</dbReference>
<dbReference type="InterPro" id="IPR032745">
    <property type="entry name" value="GRIN_C"/>
</dbReference>
<dbReference type="STRING" id="84645.A0A498NB40"/>
<evidence type="ECO:0000256" key="3">
    <source>
        <dbReference type="SAM" id="MobiDB-lite"/>
    </source>
</evidence>
<dbReference type="PANTHER" id="PTHR15718:SF7">
    <property type="entry name" value="G PROTEIN-REGULATED INDUCER OF NEURITE OUTGROWTH 1"/>
    <property type="match status" value="1"/>
</dbReference>
<proteinExistence type="evidence at protein level"/>
<feature type="region of interest" description="Disordered" evidence="3">
    <location>
        <begin position="355"/>
        <end position="443"/>
    </location>
</feature>
<dbReference type="Proteomes" id="UP000290572">
    <property type="component" value="Unassembled WGS sequence"/>
</dbReference>
<evidence type="ECO:0007829" key="7">
    <source>
        <dbReference type="PeptideAtlas" id="A0A498NB40"/>
    </source>
</evidence>
<feature type="domain" description="G protein-regulated inducer of neurite outgrowth C-terminal" evidence="4">
    <location>
        <begin position="545"/>
        <end position="672"/>
    </location>
</feature>
<reference evidence="5 6" key="1">
    <citation type="submission" date="2018-03" db="EMBL/GenBank/DDBJ databases">
        <title>Draft genome sequence of Rohu Carp (Labeo rohita).</title>
        <authorList>
            <person name="Das P."/>
            <person name="Kushwaha B."/>
            <person name="Joshi C.G."/>
            <person name="Kumar D."/>
            <person name="Nagpure N.S."/>
            <person name="Sahoo L."/>
            <person name="Das S.P."/>
            <person name="Bit A."/>
            <person name="Patnaik S."/>
            <person name="Meher P.K."/>
            <person name="Jayasankar P."/>
            <person name="Koringa P.G."/>
            <person name="Patel N.V."/>
            <person name="Hinsu A.T."/>
            <person name="Kumar R."/>
            <person name="Pandey M."/>
            <person name="Agarwal S."/>
            <person name="Srivastava S."/>
            <person name="Singh M."/>
            <person name="Iquebal M.A."/>
            <person name="Jaiswal S."/>
            <person name="Angadi U.B."/>
            <person name="Kumar N."/>
            <person name="Raza M."/>
            <person name="Shah T.M."/>
            <person name="Rai A."/>
            <person name="Jena J.K."/>
        </authorList>
    </citation>
    <scope>NUCLEOTIDE SEQUENCE [LARGE SCALE GENOMIC DNA]</scope>
    <source>
        <strain evidence="5">DASCIFA01</strain>
        <tissue evidence="5">Testis</tissue>
    </source>
</reference>
<evidence type="ECO:0000313" key="5">
    <source>
        <dbReference type="EMBL" id="RXN29102.1"/>
    </source>
</evidence>
<protein>
    <submittedName>
        <fullName evidence="5">G-regulated inducer of neurite outgrowth 1-like protein</fullName>
    </submittedName>
</protein>
<dbReference type="InterPro" id="IPR026646">
    <property type="entry name" value="GPRIN2-like/GPRIN3"/>
</dbReference>
<evidence type="ECO:0000256" key="2">
    <source>
        <dbReference type="ARBA" id="ARBA00009147"/>
    </source>
</evidence>
<feature type="region of interest" description="Disordered" evidence="3">
    <location>
        <begin position="42"/>
        <end position="91"/>
    </location>
</feature>
<keyword evidence="6" id="KW-1185">Reference proteome</keyword>
<sequence>MDVLMKGLSKAKEGMAVAAEKTKEGVAVAAEKTKEGVMFVGSKTKDSVATGSKTKDSVATGHGLQPPEFGQEATEEPMGEGLMDPEGQTYDDTQQKSLEGLKNTTQSATKGVTDSTVQAAQDAMQQVAESSKETTSAGVEQTWCDFSQLQWCETVKLRRFTAPLPDQRKPISEPMEGPVLTESEVWKVGSGTSTSINTDDRSIDYSSLMNDNENLSKASENPEEICGSIQEQEVPSDQIKSVIPHEPRLEEDLSSTQTAVESDEPPAAVCKQETYVNQAEKPADKNLDQEINQEITILVTNHDCTLEDEEDEELAEQKTSSCPAEPERVESGGATEEKSLDGSIVVANVIEVSQVQKTNVISHVSTEQNTVTEEPRLSGDPGDSSNETNPASKASSTPQKTDASSTKATVEVNVHSPKDQSEDVEVKLKKTESTESKDAGRPVQETLTLTRSPGRTQTVQTQVSLEVMYQSVATSPMTPPEGSAAFLFPTTFGKLANKCSTEVAETKDAELQVGLQLEFRSVATAPMTPIILTAPEVIPEPEPRIGVMPEEVPEPVQEVSWDEKGMTWEVYGAVVEVAVLGSAIQKHLEKQVKKQKNPTLALSSPTDALPANLTETSTPTPSSPPPTSDPGESSLAKGQSEEKMEQSGRRRQNNFRQWFRNIWRPRCCSRPRQDEEN</sequence>
<dbReference type="Gene3D" id="1.10.287.700">
    <property type="entry name" value="Helix hairpin bin"/>
    <property type="match status" value="1"/>
</dbReference>
<dbReference type="EMBL" id="QBIY01011822">
    <property type="protein sequence ID" value="RXN29102.1"/>
    <property type="molecule type" value="Genomic_DNA"/>
</dbReference>
<dbReference type="PANTHER" id="PTHR15718">
    <property type="entry name" value="G PROTEIN-REGULATED INDUCER OF NEURITE OUTGROWTH C-TERMINAL DOMAIN-CONTAINING PROTEIN"/>
    <property type="match status" value="1"/>
</dbReference>
<gene>
    <name evidence="5" type="ORF">ROHU_018831</name>
</gene>
<name>A0A498NB40_LABRO</name>
<dbReference type="SUPFAM" id="SSF118375">
    <property type="entry name" value="Synuclein"/>
    <property type="match status" value="1"/>
</dbReference>
<feature type="region of interest" description="Disordered" evidence="3">
    <location>
        <begin position="247"/>
        <end position="266"/>
    </location>
</feature>
<feature type="compositionally biased region" description="Polar residues" evidence="3">
    <location>
        <begin position="383"/>
        <end position="408"/>
    </location>
</feature>
<organism evidence="5 6">
    <name type="scientific">Labeo rohita</name>
    <name type="common">Indian major carp</name>
    <name type="synonym">Cyprinus rohita</name>
    <dbReference type="NCBI Taxonomy" id="84645"/>
    <lineage>
        <taxon>Eukaryota</taxon>
        <taxon>Metazoa</taxon>
        <taxon>Chordata</taxon>
        <taxon>Craniata</taxon>
        <taxon>Vertebrata</taxon>
        <taxon>Euteleostomi</taxon>
        <taxon>Actinopterygii</taxon>
        <taxon>Neopterygii</taxon>
        <taxon>Teleostei</taxon>
        <taxon>Ostariophysi</taxon>
        <taxon>Cypriniformes</taxon>
        <taxon>Cyprinidae</taxon>
        <taxon>Labeoninae</taxon>
        <taxon>Labeonini</taxon>
        <taxon>Labeo</taxon>
    </lineage>
</organism>
<feature type="region of interest" description="Disordered" evidence="3">
    <location>
        <begin position="307"/>
        <end position="341"/>
    </location>
</feature>
<comment type="similarity">
    <text evidence="2">Belongs to the synuclein family.</text>
</comment>
<feature type="region of interest" description="Disordered" evidence="3">
    <location>
        <begin position="593"/>
        <end position="655"/>
    </location>
</feature>
<dbReference type="InterPro" id="IPR001058">
    <property type="entry name" value="Synuclein"/>
</dbReference>
<comment type="function">
    <text evidence="1">May be involved in neurite outgrowth.</text>
</comment>
<dbReference type="AlphaFoldDB" id="A0A498NB40"/>
<evidence type="ECO:0000259" key="4">
    <source>
        <dbReference type="Pfam" id="PF15235"/>
    </source>
</evidence>
<comment type="caution">
    <text evidence="5">The sequence shown here is derived from an EMBL/GenBank/DDBJ whole genome shotgun (WGS) entry which is preliminary data.</text>
</comment>
<feature type="compositionally biased region" description="Basic and acidic residues" evidence="3">
    <location>
        <begin position="325"/>
        <end position="340"/>
    </location>
</feature>
<evidence type="ECO:0000313" key="6">
    <source>
        <dbReference type="Proteomes" id="UP000290572"/>
    </source>
</evidence>
<accession>A0A498NB40</accession>
<dbReference type="Pfam" id="PF01387">
    <property type="entry name" value="Synuclein"/>
    <property type="match status" value="1"/>
</dbReference>
<feature type="compositionally biased region" description="Basic and acidic residues" evidence="3">
    <location>
        <begin position="416"/>
        <end position="440"/>
    </location>
</feature>
<feature type="compositionally biased region" description="Polar residues" evidence="3">
    <location>
        <begin position="597"/>
        <end position="606"/>
    </location>
</feature>